<dbReference type="Proteomes" id="UP000669317">
    <property type="component" value="Unassembled WGS sequence"/>
</dbReference>
<dbReference type="Gene3D" id="3.20.20.140">
    <property type="entry name" value="Metal-dependent hydrolases"/>
    <property type="match status" value="1"/>
</dbReference>
<organism evidence="3 4">
    <name type="scientific">Bradyrhizobium vignae</name>
    <dbReference type="NCBI Taxonomy" id="1549949"/>
    <lineage>
        <taxon>Bacteria</taxon>
        <taxon>Pseudomonadati</taxon>
        <taxon>Pseudomonadota</taxon>
        <taxon>Alphaproteobacteria</taxon>
        <taxon>Hyphomicrobiales</taxon>
        <taxon>Nitrobacteraceae</taxon>
        <taxon>Bradyrhizobium</taxon>
    </lineage>
</organism>
<evidence type="ECO:0000259" key="2">
    <source>
        <dbReference type="Pfam" id="PF04909"/>
    </source>
</evidence>
<feature type="domain" description="Amidohydrolase-related" evidence="2">
    <location>
        <begin position="17"/>
        <end position="346"/>
    </location>
</feature>
<sequence>MTLVDKEIILEPDRPIIDPHHHLWDWRGRVPHTPASRYSYDNVLHCTPRYLAEELLADVNSGHDIRATVHLECGSMYRRLGPTEMAPIGETEFVNGVAAMGASGVYGDRQLCAGIVGYADLSVGDRAAALLEAHITASASRFRGIRQSAAYDVDPEVIQQSPPRRSGLYCDARFRAGFRRLAPLNLTFDAWLLEPQLPDLIDLARAFPETKICLDHAGTPLGVASYGGRRGERFPIWRASIETLAKCPNVYVKLGGLGMPYSAFPSFMAQPRASSVQLAEEWRPYIEVCIEAFSPARAMFESNFPVDVLSCSYATLWNAFKRLAEPYTDTEKYELFFSTAAHFYRIQIDS</sequence>
<comment type="caution">
    <text evidence="3">The sequence shown here is derived from an EMBL/GenBank/DDBJ whole genome shotgun (WGS) entry which is preliminary data.</text>
</comment>
<dbReference type="InterPro" id="IPR052350">
    <property type="entry name" value="Metallo-dep_Lactonases"/>
</dbReference>
<dbReference type="InterPro" id="IPR032466">
    <property type="entry name" value="Metal_Hydrolase"/>
</dbReference>
<evidence type="ECO:0000256" key="1">
    <source>
        <dbReference type="ARBA" id="ARBA00038310"/>
    </source>
</evidence>
<comment type="similarity">
    <text evidence="1">Belongs to the metallo-dependent hydrolases superfamily.</text>
</comment>
<dbReference type="RefSeq" id="WP_209296003.1">
    <property type="nucleotide sequence ID" value="NZ_JAGIKT010000063.1"/>
</dbReference>
<keyword evidence="4" id="KW-1185">Reference proteome</keyword>
<proteinExistence type="inferred from homology"/>
<name>A0ABS4A1W0_9BRAD</name>
<gene>
    <name evidence="3" type="ORF">JWS04_25625</name>
</gene>
<dbReference type="InterPro" id="IPR006680">
    <property type="entry name" value="Amidohydro-rel"/>
</dbReference>
<evidence type="ECO:0000313" key="4">
    <source>
        <dbReference type="Proteomes" id="UP000669317"/>
    </source>
</evidence>
<dbReference type="EMBL" id="JAGIKT010000063">
    <property type="protein sequence ID" value="MBP0114398.1"/>
    <property type="molecule type" value="Genomic_DNA"/>
</dbReference>
<reference evidence="3 4" key="1">
    <citation type="submission" date="2021-03" db="EMBL/GenBank/DDBJ databases">
        <title>Genome Sequence of Bradyrhizobium vignae strain ISRA400.</title>
        <authorList>
            <person name="Tisa L.S."/>
            <person name="Svistoonoff S."/>
            <person name="Hocher V."/>
            <person name="Fall S."/>
            <person name="Zaiya A."/>
            <person name="Naing D."/>
            <person name="Niang N."/>
            <person name="Diouf A."/>
            <person name="Dasylva M.C."/>
            <person name="Toure O."/>
            <person name="Gueye M."/>
            <person name="Gully D."/>
            <person name="Tisseyre P."/>
            <person name="Simpson S."/>
            <person name="Morris K."/>
            <person name="Thomas W.K."/>
        </authorList>
    </citation>
    <scope>NUCLEOTIDE SEQUENCE [LARGE SCALE GENOMIC DNA]</scope>
    <source>
        <strain evidence="3 4">ISRA400</strain>
    </source>
</reference>
<protein>
    <submittedName>
        <fullName evidence="3">Amidohydrolase family protein</fullName>
    </submittedName>
</protein>
<dbReference type="SUPFAM" id="SSF51556">
    <property type="entry name" value="Metallo-dependent hydrolases"/>
    <property type="match status" value="1"/>
</dbReference>
<dbReference type="Pfam" id="PF04909">
    <property type="entry name" value="Amidohydro_2"/>
    <property type="match status" value="1"/>
</dbReference>
<dbReference type="PANTHER" id="PTHR43569:SF1">
    <property type="entry name" value="BLL3371 PROTEIN"/>
    <property type="match status" value="1"/>
</dbReference>
<accession>A0ABS4A1W0</accession>
<evidence type="ECO:0000313" key="3">
    <source>
        <dbReference type="EMBL" id="MBP0114398.1"/>
    </source>
</evidence>
<dbReference type="PANTHER" id="PTHR43569">
    <property type="entry name" value="AMIDOHYDROLASE"/>
    <property type="match status" value="1"/>
</dbReference>